<comment type="caution">
    <text evidence="1">The sequence shown here is derived from an EMBL/GenBank/DDBJ whole genome shotgun (WGS) entry which is preliminary data.</text>
</comment>
<evidence type="ECO:0000313" key="1">
    <source>
        <dbReference type="EMBL" id="KAF6804319.1"/>
    </source>
</evidence>
<gene>
    <name evidence="1" type="ORF">CSOJ01_10288</name>
</gene>
<protein>
    <submittedName>
        <fullName evidence="1">Uncharacterized protein</fullName>
    </submittedName>
</protein>
<sequence length="505" mass="57128">MAPHFFDLPTEVCDLIYLQCVLVGGGYVLDFNSNTLRGAGGHPIDLSFRLTCKRIASETKDLALSSNTLNFSTFHSPEHNAATGRFGLLIENLADHRGSRIDRIEPHILSIPDNIWDDIAKAHPRFAQYVEFRKNRPDPRITQEQVQQANVGSPGSCGDTPSAFRDFIFSALQTIMSHRSRLDPQQLADACRGYDRAPTVRPEALVRHNPSPWTIIDNKRIEEILSQTDSEVWRLVNSKWHNYFPGLSPSTFKQSYSAASTAIRFLKSLSTDSRMSIRSIVLNEDQRSVAFAECHGLGLIQYCQENVRLRIERRVSMWKVVFQTQGGAHGSCDVAPYDDNHLDPNKISYNVAIWILEALELVPAGMPVGCFTLTLDGDHACSEIFQTVIQRDAAWQTAIDLCLGQTLPAIPWDVRRRDTRNHRGYTQLSMGERDNSRYVFEAFPRAIQDIVAGNSIVKCGFELVDAAYDPERLAKDNKKWTMAEWQEAWYAREKETFNPDPPLPT</sequence>
<proteinExistence type="predicted"/>
<dbReference type="AlphaFoldDB" id="A0A8H6MPN1"/>
<reference evidence="1 2" key="1">
    <citation type="journal article" date="2020" name="Phytopathology">
        <title>Genome Sequence Resources of Colletotrichum truncatum, C. plurivorum, C. musicola, and C. sojae: Four Species Pathogenic to Soybean (Glycine max).</title>
        <authorList>
            <person name="Rogerio F."/>
            <person name="Boufleur T.R."/>
            <person name="Ciampi-Guillardi M."/>
            <person name="Sukno S.A."/>
            <person name="Thon M.R."/>
            <person name="Massola Junior N.S."/>
            <person name="Baroncelli R."/>
        </authorList>
    </citation>
    <scope>NUCLEOTIDE SEQUENCE [LARGE SCALE GENOMIC DNA]</scope>
    <source>
        <strain evidence="1 2">LFN0009</strain>
    </source>
</reference>
<accession>A0A8H6MPN1</accession>
<dbReference type="EMBL" id="WIGN01000212">
    <property type="protein sequence ID" value="KAF6804319.1"/>
    <property type="molecule type" value="Genomic_DNA"/>
</dbReference>
<organism evidence="1 2">
    <name type="scientific">Colletotrichum sojae</name>
    <dbReference type="NCBI Taxonomy" id="2175907"/>
    <lineage>
        <taxon>Eukaryota</taxon>
        <taxon>Fungi</taxon>
        <taxon>Dikarya</taxon>
        <taxon>Ascomycota</taxon>
        <taxon>Pezizomycotina</taxon>
        <taxon>Sordariomycetes</taxon>
        <taxon>Hypocreomycetidae</taxon>
        <taxon>Glomerellales</taxon>
        <taxon>Glomerellaceae</taxon>
        <taxon>Colletotrichum</taxon>
        <taxon>Colletotrichum orchidearum species complex</taxon>
    </lineage>
</organism>
<keyword evidence="2" id="KW-1185">Reference proteome</keyword>
<evidence type="ECO:0000313" key="2">
    <source>
        <dbReference type="Proteomes" id="UP000652219"/>
    </source>
</evidence>
<name>A0A8H6MPN1_9PEZI</name>
<dbReference type="Proteomes" id="UP000652219">
    <property type="component" value="Unassembled WGS sequence"/>
</dbReference>